<name>A0A6I8NKV7_ORNAN</name>
<evidence type="ECO:0000256" key="11">
    <source>
        <dbReference type="RuleBase" id="RU364061"/>
    </source>
</evidence>
<keyword evidence="5 11" id="KW-0812">Transmembrane</keyword>
<comment type="similarity">
    <text evidence="2 11">Belongs to the G-protein coupled receptor 1 family.</text>
</comment>
<dbReference type="GO" id="GO:0019236">
    <property type="term" value="P:response to pheromone"/>
    <property type="evidence" value="ECO:0007669"/>
    <property type="project" value="UniProtKB-KW"/>
</dbReference>
<reference evidence="13" key="2">
    <citation type="submission" date="2025-09" db="UniProtKB">
        <authorList>
            <consortium name="Ensembl"/>
        </authorList>
    </citation>
    <scope>IDENTIFICATION</scope>
    <source>
        <strain evidence="13">Glennie</strain>
    </source>
</reference>
<dbReference type="SUPFAM" id="SSF81321">
    <property type="entry name" value="Family A G protein-coupled receptor-like"/>
    <property type="match status" value="1"/>
</dbReference>
<dbReference type="GO" id="GO:0005886">
    <property type="term" value="C:plasma membrane"/>
    <property type="evidence" value="ECO:0000318"/>
    <property type="project" value="GO_Central"/>
</dbReference>
<dbReference type="OMA" id="FLLMANC"/>
<dbReference type="PANTHER" id="PTHR24062">
    <property type="entry name" value="VOMERONASAL TYPE-1 RECEPTOR"/>
    <property type="match status" value="1"/>
</dbReference>
<feature type="domain" description="G-protein coupled receptors family 1 profile" evidence="12">
    <location>
        <begin position="22"/>
        <end position="286"/>
    </location>
</feature>
<dbReference type="Proteomes" id="UP000002279">
    <property type="component" value="Unplaced"/>
</dbReference>
<dbReference type="GO" id="GO:0016503">
    <property type="term" value="F:pheromone receptor activity"/>
    <property type="evidence" value="ECO:0007669"/>
    <property type="project" value="InterPro"/>
</dbReference>
<feature type="transmembrane region" description="Helical" evidence="11">
    <location>
        <begin position="236"/>
        <end position="258"/>
    </location>
</feature>
<feature type="transmembrane region" description="Helical" evidence="11">
    <location>
        <begin position="264"/>
        <end position="287"/>
    </location>
</feature>
<evidence type="ECO:0000256" key="3">
    <source>
        <dbReference type="ARBA" id="ARBA00022475"/>
    </source>
</evidence>
<keyword evidence="9 11" id="KW-0675">Receptor</keyword>
<keyword evidence="3 11" id="KW-1003">Cell membrane</keyword>
<proteinExistence type="inferred from homology"/>
<comment type="subcellular location">
    <subcellularLocation>
        <location evidence="1 11">Cell membrane</location>
        <topology evidence="1 11">Multi-pass membrane protein</topology>
    </subcellularLocation>
</comment>
<dbReference type="Ensembl" id="ENSOANT00000058452.1">
    <property type="protein sequence ID" value="ENSOANP00000041768.1"/>
    <property type="gene ID" value="ENSOANG00000043288.1"/>
</dbReference>
<evidence type="ECO:0000256" key="5">
    <source>
        <dbReference type="ARBA" id="ARBA00022692"/>
    </source>
</evidence>
<sequence length="308" mass="34720">MEATEIILGIVMLLQISIGVLVNVFFLLFYSHMVSISHRTSSSDLILLHLTLANTLILLTSGIPQTMSVWGQRKFLNIFSCKILIYLYRVARGIALCTTCLLSVFQAISISPSTSWWAGVKAKLPKFILISCLLFWPFNMLIYVSIPMYITGPQNSSSVRIPLDLNYCSTVSSGVFGDIVIAVVLSLRDLFFVGVMSVANGCMVFVLHQHHRHVQYLHGSSHSPRKMPEVRAAKRVIVLVMLYILIFVMHSIMLSILLNNKENYPLLVNSHMVLSFTFSAISPFLMIHSDQRMRKFWKNKSVSSTDPS</sequence>
<keyword evidence="4 11" id="KW-0589">Pheromone response</keyword>
<keyword evidence="10 11" id="KW-0807">Transducer</keyword>
<evidence type="ECO:0000313" key="14">
    <source>
        <dbReference type="Proteomes" id="UP000002279"/>
    </source>
</evidence>
<evidence type="ECO:0000256" key="10">
    <source>
        <dbReference type="ARBA" id="ARBA00023224"/>
    </source>
</evidence>
<dbReference type="GO" id="GO:0005550">
    <property type="term" value="F:pheromone binding"/>
    <property type="evidence" value="ECO:0000318"/>
    <property type="project" value="GO_Central"/>
</dbReference>
<keyword evidence="8 11" id="KW-0472">Membrane</keyword>
<dbReference type="GeneTree" id="ENSGT01030000234553"/>
<evidence type="ECO:0000256" key="4">
    <source>
        <dbReference type="ARBA" id="ARBA00022507"/>
    </source>
</evidence>
<dbReference type="InParanoid" id="A0A6I8NKV7"/>
<feature type="transmembrane region" description="Helical" evidence="11">
    <location>
        <begin position="6"/>
        <end position="30"/>
    </location>
</feature>
<evidence type="ECO:0000256" key="9">
    <source>
        <dbReference type="ARBA" id="ARBA00023170"/>
    </source>
</evidence>
<keyword evidence="7 11" id="KW-0297">G-protein coupled receptor</keyword>
<dbReference type="InterPro" id="IPR017452">
    <property type="entry name" value="GPCR_Rhodpsn_7TM"/>
</dbReference>
<evidence type="ECO:0000256" key="6">
    <source>
        <dbReference type="ARBA" id="ARBA00022989"/>
    </source>
</evidence>
<feature type="transmembrane region" description="Helical" evidence="11">
    <location>
        <begin position="42"/>
        <end position="63"/>
    </location>
</feature>
<dbReference type="FunFam" id="1.20.1070.10:FF:000081">
    <property type="entry name" value="Vomeronasal type-1 receptor"/>
    <property type="match status" value="1"/>
</dbReference>
<feature type="transmembrane region" description="Helical" evidence="11">
    <location>
        <begin position="83"/>
        <end position="106"/>
    </location>
</feature>
<dbReference type="PRINTS" id="PR01534">
    <property type="entry name" value="VOMERONASL1R"/>
</dbReference>
<evidence type="ECO:0000259" key="12">
    <source>
        <dbReference type="PROSITE" id="PS50262"/>
    </source>
</evidence>
<dbReference type="Pfam" id="PF03402">
    <property type="entry name" value="V1R"/>
    <property type="match status" value="1"/>
</dbReference>
<gene>
    <name evidence="13" type="primary">ORNANAV1R3137</name>
</gene>
<dbReference type="OrthoDB" id="9606139at2759"/>
<keyword evidence="6 11" id="KW-1133">Transmembrane helix</keyword>
<dbReference type="CTD" id="100090842"/>
<evidence type="ECO:0000313" key="13">
    <source>
        <dbReference type="Ensembl" id="ENSOANP00000041768.1"/>
    </source>
</evidence>
<organism evidence="13 14">
    <name type="scientific">Ornithorhynchus anatinus</name>
    <name type="common">Duckbill platypus</name>
    <dbReference type="NCBI Taxonomy" id="9258"/>
    <lineage>
        <taxon>Eukaryota</taxon>
        <taxon>Metazoa</taxon>
        <taxon>Chordata</taxon>
        <taxon>Craniata</taxon>
        <taxon>Vertebrata</taxon>
        <taxon>Euteleostomi</taxon>
        <taxon>Mammalia</taxon>
        <taxon>Monotremata</taxon>
        <taxon>Ornithorhynchidae</taxon>
        <taxon>Ornithorhynchus</taxon>
    </lineage>
</organism>
<feature type="transmembrane region" description="Helical" evidence="11">
    <location>
        <begin position="179"/>
        <end position="207"/>
    </location>
</feature>
<dbReference type="RefSeq" id="NP_001240458.2">
    <property type="nucleotide sequence ID" value="NM_001253529.2"/>
</dbReference>
<keyword evidence="14" id="KW-1185">Reference proteome</keyword>
<feature type="transmembrane region" description="Helical" evidence="11">
    <location>
        <begin position="127"/>
        <end position="150"/>
    </location>
</feature>
<evidence type="ECO:0000256" key="7">
    <source>
        <dbReference type="ARBA" id="ARBA00023040"/>
    </source>
</evidence>
<dbReference type="KEGG" id="oaa:100090842"/>
<evidence type="ECO:0000256" key="8">
    <source>
        <dbReference type="ARBA" id="ARBA00023136"/>
    </source>
</evidence>
<dbReference type="InterPro" id="IPR004072">
    <property type="entry name" value="Vmron_rcpt_1"/>
</dbReference>
<evidence type="ECO:0000256" key="2">
    <source>
        <dbReference type="ARBA" id="ARBA00010663"/>
    </source>
</evidence>
<dbReference type="GeneID" id="100090842"/>
<evidence type="ECO:0000256" key="1">
    <source>
        <dbReference type="ARBA" id="ARBA00004651"/>
    </source>
</evidence>
<dbReference type="GO" id="GO:0007606">
    <property type="term" value="P:sensory perception of chemical stimulus"/>
    <property type="evidence" value="ECO:0007669"/>
    <property type="project" value="UniProtKB-ARBA"/>
</dbReference>
<dbReference type="PROSITE" id="PS50262">
    <property type="entry name" value="G_PROTEIN_RECEP_F1_2"/>
    <property type="match status" value="1"/>
</dbReference>
<dbReference type="Gene3D" id="1.20.1070.10">
    <property type="entry name" value="Rhodopsin 7-helix transmembrane proteins"/>
    <property type="match status" value="1"/>
</dbReference>
<accession>A0A6I8NKV7</accession>
<protein>
    <recommendedName>
        <fullName evidence="11">Vomeronasal type-1 receptor</fullName>
    </recommendedName>
</protein>
<dbReference type="AlphaFoldDB" id="A0A6I8NKV7"/>
<reference evidence="13" key="1">
    <citation type="submission" date="2025-08" db="UniProtKB">
        <authorList>
            <consortium name="Ensembl"/>
        </authorList>
    </citation>
    <scope>IDENTIFICATION</scope>
    <source>
        <strain evidence="13">Glennie</strain>
    </source>
</reference>